<dbReference type="AlphaFoldDB" id="A0A3G2R0A5"/>
<dbReference type="GO" id="GO:0042651">
    <property type="term" value="C:thylakoid membrane"/>
    <property type="evidence" value="ECO:0007669"/>
    <property type="project" value="UniProtKB-UniRule"/>
</dbReference>
<keyword evidence="6 9" id="KW-0812">Transmembrane</keyword>
<evidence type="ECO:0000256" key="1">
    <source>
        <dbReference type="ARBA" id="ARBA00002862"/>
    </source>
</evidence>
<feature type="transmembrane region" description="Helical" evidence="9">
    <location>
        <begin position="61"/>
        <end position="85"/>
    </location>
</feature>
<dbReference type="HAMAP" id="MF_00437">
    <property type="entry name" value="Ycf4"/>
    <property type="match status" value="1"/>
</dbReference>
<dbReference type="EMBL" id="MH795132">
    <property type="protein sequence ID" value="AYO28699.1"/>
    <property type="molecule type" value="Genomic_DNA"/>
</dbReference>
<protein>
    <recommendedName>
        <fullName evidence="4 9">Photosystem I assembly protein Ycf4</fullName>
    </recommendedName>
</protein>
<evidence type="ECO:0000256" key="9">
    <source>
        <dbReference type="HAMAP-Rule" id="MF_00437"/>
    </source>
</evidence>
<keyword evidence="8 9" id="KW-0472">Membrane</keyword>
<reference evidence="10" key="1">
    <citation type="submission" date="2018-08" db="EMBL/GenBank/DDBJ databases">
        <title>Comparative Plastid Genomics of Synurophyceae: Evolutionary Evidence of Lateral Gene Transfer and Inverted Repeat Dynamics.</title>
        <authorList>
            <person name="Kim J.I."/>
            <person name="Shin H."/>
            <person name="Skaloud P."/>
            <person name="Jung J."/>
            <person name="Yoon H.S."/>
            <person name="Archibald J.M."/>
            <person name="Shin W."/>
        </authorList>
    </citation>
    <scope>NUCLEOTIDE SEQUENCE</scope>
    <source>
        <strain evidence="10">CCMP1781</strain>
    </source>
</reference>
<comment type="similarity">
    <text evidence="3 9">Belongs to the Ycf4 family.</text>
</comment>
<dbReference type="InterPro" id="IPR003359">
    <property type="entry name" value="PSI_Ycf4_assembly"/>
</dbReference>
<evidence type="ECO:0000256" key="2">
    <source>
        <dbReference type="ARBA" id="ARBA00004141"/>
    </source>
</evidence>
<keyword evidence="10" id="KW-0934">Plastid</keyword>
<name>A0A3G2R0A5_9STRA</name>
<comment type="subcellular location">
    <subcellularLocation>
        <location evidence="9">Cellular thylakoid membrane</location>
        <topology evidence="9">Multi-pass membrane protein</topology>
    </subcellularLocation>
    <subcellularLocation>
        <location evidence="2">Membrane</location>
        <topology evidence="2">Multi-pass membrane protein</topology>
    </subcellularLocation>
</comment>
<comment type="function">
    <text evidence="1 9">Seems to be required for the assembly of the photosystem I complex.</text>
</comment>
<proteinExistence type="inferred from homology"/>
<evidence type="ECO:0000256" key="4">
    <source>
        <dbReference type="ARBA" id="ARBA00015395"/>
    </source>
</evidence>
<keyword evidence="9" id="KW-0793">Thylakoid</keyword>
<dbReference type="GO" id="GO:0009522">
    <property type="term" value="C:photosystem I"/>
    <property type="evidence" value="ECO:0007669"/>
    <property type="project" value="InterPro"/>
</dbReference>
<accession>A0A3G2R0A5</accession>
<evidence type="ECO:0000256" key="8">
    <source>
        <dbReference type="ARBA" id="ARBA00023136"/>
    </source>
</evidence>
<evidence type="ECO:0000256" key="3">
    <source>
        <dbReference type="ARBA" id="ARBA00008198"/>
    </source>
</evidence>
<keyword evidence="7 9" id="KW-1133">Transmembrane helix</keyword>
<evidence type="ECO:0000256" key="6">
    <source>
        <dbReference type="ARBA" id="ARBA00022692"/>
    </source>
</evidence>
<keyword evidence="5 9" id="KW-0602">Photosynthesis</keyword>
<feature type="transmembrane region" description="Helical" evidence="9">
    <location>
        <begin position="20"/>
        <end position="41"/>
    </location>
</feature>
<evidence type="ECO:0000256" key="7">
    <source>
        <dbReference type="ARBA" id="ARBA00022989"/>
    </source>
</evidence>
<sequence length="183" mass="20822">MNKNIIKEEIIGARNIRSFLIMIILLFAGIGFFLAGLSSYFDKNLLILTDTKQISFIPQGITLLFYGTGAFGLGFYLLLTIIWNIGSGYNEFSKSENIVRIVRQGFPGKNRTLFLSYEFKNIKNIKFLIKQGLNPRCNILLVLKDKREIPMFPAQILLNPIETEKKAIELANFLNVPLESLVI</sequence>
<evidence type="ECO:0000256" key="5">
    <source>
        <dbReference type="ARBA" id="ARBA00022531"/>
    </source>
</evidence>
<gene>
    <name evidence="9 10" type="primary">ycf4</name>
</gene>
<organism evidence="10">
    <name type="scientific">Neotessella volvocina</name>
    <dbReference type="NCBI Taxonomy" id="52559"/>
    <lineage>
        <taxon>Eukaryota</taxon>
        <taxon>Sar</taxon>
        <taxon>Stramenopiles</taxon>
        <taxon>Ochrophyta</taxon>
        <taxon>Synurophyceae</taxon>
        <taxon>Synurales</taxon>
        <taxon>Neotessellaceae</taxon>
        <taxon>Neotessella</taxon>
    </lineage>
</organism>
<dbReference type="Pfam" id="PF02392">
    <property type="entry name" value="Ycf4"/>
    <property type="match status" value="1"/>
</dbReference>
<geneLocation type="plastid" evidence="10"/>
<evidence type="ECO:0000313" key="10">
    <source>
        <dbReference type="EMBL" id="AYO28699.1"/>
    </source>
</evidence>
<dbReference type="GO" id="GO:0015979">
    <property type="term" value="P:photosynthesis"/>
    <property type="evidence" value="ECO:0007669"/>
    <property type="project" value="UniProtKB-UniRule"/>
</dbReference>